<accession>A0A8S2ZP61</accession>
<dbReference type="AlphaFoldDB" id="A0A8S2ZP61"/>
<dbReference type="Gene3D" id="3.40.50.300">
    <property type="entry name" value="P-loop containing nucleotide triphosphate hydrolases"/>
    <property type="match status" value="1"/>
</dbReference>
<dbReference type="InterPro" id="IPR027417">
    <property type="entry name" value="P-loop_NTPase"/>
</dbReference>
<dbReference type="Pfam" id="PF17784">
    <property type="entry name" value="Sulfotransfer_4"/>
    <property type="match status" value="1"/>
</dbReference>
<gene>
    <name evidence="1" type="ORF">SRO942_LOCUS50074</name>
</gene>
<proteinExistence type="predicted"/>
<evidence type="ECO:0000313" key="1">
    <source>
        <dbReference type="EMBL" id="CAF4638820.1"/>
    </source>
</evidence>
<reference evidence="1" key="1">
    <citation type="submission" date="2021-02" db="EMBL/GenBank/DDBJ databases">
        <authorList>
            <person name="Nowell W R."/>
        </authorList>
    </citation>
    <scope>NUCLEOTIDE SEQUENCE</scope>
</reference>
<dbReference type="Proteomes" id="UP000681722">
    <property type="component" value="Unassembled WGS sequence"/>
</dbReference>
<dbReference type="InterPro" id="IPR040632">
    <property type="entry name" value="Sulfotransfer_4"/>
</dbReference>
<dbReference type="PANTHER" id="PTHR36978">
    <property type="entry name" value="P-LOOP CONTAINING NUCLEOTIDE TRIPHOSPHATE HYDROLASE"/>
    <property type="match status" value="1"/>
</dbReference>
<name>A0A8S2ZP61_9BILA</name>
<dbReference type="OrthoDB" id="408152at2759"/>
<feature type="non-terminal residue" evidence="1">
    <location>
        <position position="1"/>
    </location>
</feature>
<sequence>IYLKAFYLSIVHSKMTTSHGDLSDDDLSVICVGMFRIGTTSLKNALEILDISKGYHYEAMIDKHLDDHPDLWQRAGQGQQIDWNKIFSGYYNAFASPVLNFYRELIEFIFKSKIYFNLPS</sequence>
<comment type="caution">
    <text evidence="1">The sequence shown here is derived from an EMBL/GenBank/DDBJ whole genome shotgun (WGS) entry which is preliminary data.</text>
</comment>
<protein>
    <recommendedName>
        <fullName evidence="3">Sulfotransferase</fullName>
    </recommendedName>
</protein>
<evidence type="ECO:0008006" key="3">
    <source>
        <dbReference type="Google" id="ProtNLM"/>
    </source>
</evidence>
<organism evidence="1 2">
    <name type="scientific">Didymodactylos carnosus</name>
    <dbReference type="NCBI Taxonomy" id="1234261"/>
    <lineage>
        <taxon>Eukaryota</taxon>
        <taxon>Metazoa</taxon>
        <taxon>Spiralia</taxon>
        <taxon>Gnathifera</taxon>
        <taxon>Rotifera</taxon>
        <taxon>Eurotatoria</taxon>
        <taxon>Bdelloidea</taxon>
        <taxon>Philodinida</taxon>
        <taxon>Philodinidae</taxon>
        <taxon>Didymodactylos</taxon>
    </lineage>
</organism>
<dbReference type="EMBL" id="CAJOBC010138999">
    <property type="protein sequence ID" value="CAF4638820.1"/>
    <property type="molecule type" value="Genomic_DNA"/>
</dbReference>
<evidence type="ECO:0000313" key="2">
    <source>
        <dbReference type="Proteomes" id="UP000681722"/>
    </source>
</evidence>
<dbReference type="PANTHER" id="PTHR36978:SF4">
    <property type="entry name" value="P-LOOP CONTAINING NUCLEOSIDE TRIPHOSPHATE HYDROLASE PROTEIN"/>
    <property type="match status" value="1"/>
</dbReference>